<organism evidence="1 2">
    <name type="scientific">Gilvimarinus gilvus</name>
    <dbReference type="NCBI Taxonomy" id="3058038"/>
    <lineage>
        <taxon>Bacteria</taxon>
        <taxon>Pseudomonadati</taxon>
        <taxon>Pseudomonadota</taxon>
        <taxon>Gammaproteobacteria</taxon>
        <taxon>Cellvibrionales</taxon>
        <taxon>Cellvibrionaceae</taxon>
        <taxon>Gilvimarinus</taxon>
    </lineage>
</organism>
<evidence type="ECO:0000313" key="1">
    <source>
        <dbReference type="EMBL" id="MDX6850613.1"/>
    </source>
</evidence>
<reference evidence="1 2" key="1">
    <citation type="submission" date="2023-11" db="EMBL/GenBank/DDBJ databases">
        <title>Gilvimarinus fulvus sp. nov., isolated from the surface of Kelp.</title>
        <authorList>
            <person name="Sun Y.Y."/>
            <person name="Gong Y."/>
            <person name="Du Z.J."/>
        </authorList>
    </citation>
    <scope>NUCLEOTIDE SEQUENCE [LARGE SCALE GENOMIC DNA]</scope>
    <source>
        <strain evidence="1 2">SDUM040013</strain>
    </source>
</reference>
<evidence type="ECO:0008006" key="3">
    <source>
        <dbReference type="Google" id="ProtNLM"/>
    </source>
</evidence>
<proteinExistence type="predicted"/>
<protein>
    <recommendedName>
        <fullName evidence="3">Heme NO-binding domain-containing protein</fullName>
    </recommendedName>
</protein>
<gene>
    <name evidence="1" type="ORF">SCD92_14670</name>
</gene>
<sequence length="87" mass="9598">MEAASPQRLELPNGIGLERVGAAQFERSFDYSTQAYLGLLSTFSSHIALGPDLLDKLLNAVGDLIDRQFDGQVTKILSTEAVIYRRK</sequence>
<keyword evidence="2" id="KW-1185">Reference proteome</keyword>
<name>A0ABU4S439_9GAMM</name>
<comment type="caution">
    <text evidence="1">The sequence shown here is derived from an EMBL/GenBank/DDBJ whole genome shotgun (WGS) entry which is preliminary data.</text>
</comment>
<dbReference type="Proteomes" id="UP001273505">
    <property type="component" value="Unassembled WGS sequence"/>
</dbReference>
<accession>A0ABU4S439</accession>
<evidence type="ECO:0000313" key="2">
    <source>
        <dbReference type="Proteomes" id="UP001273505"/>
    </source>
</evidence>
<dbReference type="RefSeq" id="WP_302722105.1">
    <property type="nucleotide sequence ID" value="NZ_JAULRU010000430.1"/>
</dbReference>
<dbReference type="EMBL" id="JAXAFO010000027">
    <property type="protein sequence ID" value="MDX6850613.1"/>
    <property type="molecule type" value="Genomic_DNA"/>
</dbReference>